<dbReference type="RefSeq" id="WP_209855714.1">
    <property type="nucleotide sequence ID" value="NZ_JAGGKV010000001.1"/>
</dbReference>
<dbReference type="PANTHER" id="PTHR30294:SF48">
    <property type="entry name" value="LINEARMYCIN RESISTANCE PERMEASE PROTEIN LNRM"/>
    <property type="match status" value="1"/>
</dbReference>
<feature type="transmembrane region" description="Helical" evidence="8">
    <location>
        <begin position="280"/>
        <end position="305"/>
    </location>
</feature>
<accession>A0ABS4HRZ9</accession>
<feature type="domain" description="ABC transmembrane type-2" evidence="9">
    <location>
        <begin position="167"/>
        <end position="390"/>
    </location>
</feature>
<keyword evidence="7 8" id="KW-0472">Membrane</keyword>
<dbReference type="PROSITE" id="PS51012">
    <property type="entry name" value="ABC_TM2"/>
    <property type="match status" value="1"/>
</dbReference>
<reference evidence="10 11" key="1">
    <citation type="submission" date="2021-03" db="EMBL/GenBank/DDBJ databases">
        <title>Genomic Encyclopedia of Type Strains, Phase IV (KMG-IV): sequencing the most valuable type-strain genomes for metagenomic binning, comparative biology and taxonomic classification.</title>
        <authorList>
            <person name="Goeker M."/>
        </authorList>
    </citation>
    <scope>NUCLEOTIDE SEQUENCE [LARGE SCALE GENOMIC DNA]</scope>
    <source>
        <strain evidence="10 11">DSM 24950</strain>
    </source>
</reference>
<dbReference type="InterPro" id="IPR013525">
    <property type="entry name" value="ABC2_TM"/>
</dbReference>
<comment type="subcellular location">
    <subcellularLocation>
        <location evidence="1">Cell membrane</location>
        <topology evidence="1">Multi-pass membrane protein</topology>
    </subcellularLocation>
</comment>
<keyword evidence="3" id="KW-0813">Transport</keyword>
<dbReference type="Proteomes" id="UP001519344">
    <property type="component" value="Unassembled WGS sequence"/>
</dbReference>
<feature type="transmembrane region" description="Helical" evidence="8">
    <location>
        <begin position="314"/>
        <end position="332"/>
    </location>
</feature>
<evidence type="ECO:0000256" key="5">
    <source>
        <dbReference type="ARBA" id="ARBA00022692"/>
    </source>
</evidence>
<feature type="transmembrane region" description="Helical" evidence="8">
    <location>
        <begin position="202"/>
        <end position="225"/>
    </location>
</feature>
<keyword evidence="6 8" id="KW-1133">Transmembrane helix</keyword>
<sequence>MQIWTIAKYEIVRMLRMRYVMVIQFVMPLLLIFILGSALSGAFKVEDRMIKPVKVEVVQADSGALKSTIDGFLHSSQLGNIIQVTDVQSREEAVKHLQTGDSEFAVIIPSDFSTRVMEGKEAEWEMILGNNYEQNLTAQMVLRSFLDNVNQRQSVAISTGPEAAVHLQNQGGAESASVSGASSHVRLGNLTASNSQYSAMQYYAASMLVMFLLYSGLSTAMGLQGEKDKHTLSRLNAMPIHEYKILLGKVLGNAFIAICQAAIIVATTVFFYHVDWGTSYGMLALVCFFVIVASMSLAVLIALIVKSSKGISTIFQMMILVMSFLSGGFTPLPDGLLRQLGDFTLNYWAMQSMFRIILGSEFSVLLHHLFVLGCICCGLLLVSFIVYRKAGYHE</sequence>
<protein>
    <submittedName>
        <fullName evidence="10">ABC-2 type transport system permease protein</fullName>
    </submittedName>
</protein>
<proteinExistence type="inferred from homology"/>
<keyword evidence="11" id="KW-1185">Reference proteome</keyword>
<evidence type="ECO:0000256" key="7">
    <source>
        <dbReference type="ARBA" id="ARBA00023136"/>
    </source>
</evidence>
<evidence type="ECO:0000256" key="3">
    <source>
        <dbReference type="ARBA" id="ARBA00022448"/>
    </source>
</evidence>
<dbReference type="PANTHER" id="PTHR30294">
    <property type="entry name" value="MEMBRANE COMPONENT OF ABC TRANSPORTER YHHJ-RELATED"/>
    <property type="match status" value="1"/>
</dbReference>
<dbReference type="Gene3D" id="3.40.1710.10">
    <property type="entry name" value="abc type-2 transporter like domain"/>
    <property type="match status" value="1"/>
</dbReference>
<comment type="caution">
    <text evidence="10">The sequence shown here is derived from an EMBL/GenBank/DDBJ whole genome shotgun (WGS) entry which is preliminary data.</text>
</comment>
<dbReference type="Pfam" id="PF12698">
    <property type="entry name" value="ABC2_membrane_3"/>
    <property type="match status" value="1"/>
</dbReference>
<evidence type="ECO:0000256" key="2">
    <source>
        <dbReference type="ARBA" id="ARBA00007783"/>
    </source>
</evidence>
<dbReference type="InterPro" id="IPR051449">
    <property type="entry name" value="ABC-2_transporter_component"/>
</dbReference>
<comment type="similarity">
    <text evidence="2">Belongs to the ABC-2 integral membrane protein family.</text>
</comment>
<evidence type="ECO:0000256" key="4">
    <source>
        <dbReference type="ARBA" id="ARBA00022475"/>
    </source>
</evidence>
<evidence type="ECO:0000256" key="8">
    <source>
        <dbReference type="SAM" id="Phobius"/>
    </source>
</evidence>
<evidence type="ECO:0000259" key="9">
    <source>
        <dbReference type="PROSITE" id="PS51012"/>
    </source>
</evidence>
<feature type="transmembrane region" description="Helical" evidence="8">
    <location>
        <begin position="365"/>
        <end position="387"/>
    </location>
</feature>
<evidence type="ECO:0000256" key="1">
    <source>
        <dbReference type="ARBA" id="ARBA00004651"/>
    </source>
</evidence>
<gene>
    <name evidence="10" type="ORF">J2Z65_000489</name>
</gene>
<name>A0ABS4HRZ9_9BACL</name>
<evidence type="ECO:0000313" key="10">
    <source>
        <dbReference type="EMBL" id="MBP1961295.1"/>
    </source>
</evidence>
<evidence type="ECO:0000313" key="11">
    <source>
        <dbReference type="Proteomes" id="UP001519344"/>
    </source>
</evidence>
<keyword evidence="4" id="KW-1003">Cell membrane</keyword>
<dbReference type="InterPro" id="IPR047817">
    <property type="entry name" value="ABC2_TM_bact-type"/>
</dbReference>
<dbReference type="EMBL" id="JAGGKV010000001">
    <property type="protein sequence ID" value="MBP1961295.1"/>
    <property type="molecule type" value="Genomic_DNA"/>
</dbReference>
<feature type="transmembrane region" description="Helical" evidence="8">
    <location>
        <begin position="246"/>
        <end position="274"/>
    </location>
</feature>
<keyword evidence="5 8" id="KW-0812">Transmembrane</keyword>
<organism evidence="10 11">
    <name type="scientific">Paenibacillus aceris</name>
    <dbReference type="NCBI Taxonomy" id="869555"/>
    <lineage>
        <taxon>Bacteria</taxon>
        <taxon>Bacillati</taxon>
        <taxon>Bacillota</taxon>
        <taxon>Bacilli</taxon>
        <taxon>Bacillales</taxon>
        <taxon>Paenibacillaceae</taxon>
        <taxon>Paenibacillus</taxon>
    </lineage>
</organism>
<evidence type="ECO:0000256" key="6">
    <source>
        <dbReference type="ARBA" id="ARBA00022989"/>
    </source>
</evidence>